<organism evidence="3 4">
    <name type="scientific">Limisphaera ngatamarikiensis</name>
    <dbReference type="NCBI Taxonomy" id="1324935"/>
    <lineage>
        <taxon>Bacteria</taxon>
        <taxon>Pseudomonadati</taxon>
        <taxon>Verrucomicrobiota</taxon>
        <taxon>Verrucomicrobiia</taxon>
        <taxon>Limisphaerales</taxon>
        <taxon>Limisphaeraceae</taxon>
        <taxon>Limisphaera</taxon>
    </lineage>
</organism>
<evidence type="ECO:0000259" key="1">
    <source>
        <dbReference type="Pfam" id="PF01368"/>
    </source>
</evidence>
<protein>
    <submittedName>
        <fullName evidence="3">Bifunctional oligoribonuclease/PAP phosphatase NrnA</fullName>
    </submittedName>
</protein>
<sequence length="342" mass="37434">MRTVPRVVARILEVLREAQRICVVGHVRPDGDCIGSQLALALALEAQGRQVTCWNEDAVPEKYRFLDPEGRIQKPHPGETFDCVVATDSASLERLGPGVLAGITERRCLINIDHHVSNTRYGDINWVVPRQPSTGELIHRLLRAARWPITPPIADCLFTAISTDTGSFQYPTTLPSTYHVAGELVARGANLARICHEVYQSFPLTRVRLLKRVYSRFRLTANDQIAYCWISRADIARSGANPADTEGLIDHLRAIEPVVVACLFEEYEPGVVRVSLRSKSDQVDVGAVAAQFGGGGHPAAAGARIPGTPLSVRRRVLAALKKALLNHQPGPQKKSPCLTRAA</sequence>
<dbReference type="InterPro" id="IPR051319">
    <property type="entry name" value="Oligoribo/pAp-PDE_c-di-AMP_PDE"/>
</dbReference>
<accession>A0A6M1RPZ9</accession>
<proteinExistence type="predicted"/>
<dbReference type="SUPFAM" id="SSF64182">
    <property type="entry name" value="DHH phosphoesterases"/>
    <property type="match status" value="1"/>
</dbReference>
<gene>
    <name evidence="3" type="ORF">G4L39_08775</name>
</gene>
<feature type="domain" description="DDH" evidence="1">
    <location>
        <begin position="20"/>
        <end position="161"/>
    </location>
</feature>
<dbReference type="PANTHER" id="PTHR47618:SF1">
    <property type="entry name" value="BIFUNCTIONAL OLIGORIBONUCLEASE AND PAP PHOSPHATASE NRNA"/>
    <property type="match status" value="1"/>
</dbReference>
<dbReference type="PANTHER" id="PTHR47618">
    <property type="entry name" value="BIFUNCTIONAL OLIGORIBONUCLEASE AND PAP PHOSPHATASE NRNA"/>
    <property type="match status" value="1"/>
</dbReference>
<evidence type="ECO:0000313" key="4">
    <source>
        <dbReference type="Proteomes" id="UP000477311"/>
    </source>
</evidence>
<dbReference type="InterPro" id="IPR038763">
    <property type="entry name" value="DHH_sf"/>
</dbReference>
<dbReference type="AlphaFoldDB" id="A0A6M1RPZ9"/>
<dbReference type="Pfam" id="PF02272">
    <property type="entry name" value="DHHA1"/>
    <property type="match status" value="1"/>
</dbReference>
<dbReference type="RefSeq" id="WP_165107528.1">
    <property type="nucleotide sequence ID" value="NZ_JAAKYA010000053.1"/>
</dbReference>
<reference evidence="3 4" key="1">
    <citation type="submission" date="2020-02" db="EMBL/GenBank/DDBJ databases">
        <title>Draft genome sequence of Limisphaera ngatamarikiensis NGM72.4T, a thermophilic Verrucomicrobia grouped in subdivision 3.</title>
        <authorList>
            <person name="Carere C.R."/>
            <person name="Steen J."/>
            <person name="Hugenholtz P."/>
            <person name="Stott M.B."/>
        </authorList>
    </citation>
    <scope>NUCLEOTIDE SEQUENCE [LARGE SCALE GENOMIC DNA]</scope>
    <source>
        <strain evidence="3 4">NGM72.4</strain>
    </source>
</reference>
<comment type="caution">
    <text evidence="3">The sequence shown here is derived from an EMBL/GenBank/DDBJ whole genome shotgun (WGS) entry which is preliminary data.</text>
</comment>
<evidence type="ECO:0000259" key="2">
    <source>
        <dbReference type="Pfam" id="PF02272"/>
    </source>
</evidence>
<dbReference type="Proteomes" id="UP000477311">
    <property type="component" value="Unassembled WGS sequence"/>
</dbReference>
<keyword evidence="4" id="KW-1185">Reference proteome</keyword>
<name>A0A6M1RPZ9_9BACT</name>
<evidence type="ECO:0000313" key="3">
    <source>
        <dbReference type="EMBL" id="NGO39487.1"/>
    </source>
</evidence>
<dbReference type="Pfam" id="PF01368">
    <property type="entry name" value="DHH"/>
    <property type="match status" value="1"/>
</dbReference>
<dbReference type="InterPro" id="IPR001667">
    <property type="entry name" value="DDH_dom"/>
</dbReference>
<feature type="domain" description="DHHA1" evidence="2">
    <location>
        <begin position="225"/>
        <end position="323"/>
    </location>
</feature>
<dbReference type="Gene3D" id="3.10.310.30">
    <property type="match status" value="1"/>
</dbReference>
<dbReference type="Gene3D" id="3.90.1640.10">
    <property type="entry name" value="inorganic pyrophosphatase (n-terminal core)"/>
    <property type="match status" value="1"/>
</dbReference>
<dbReference type="InterPro" id="IPR003156">
    <property type="entry name" value="DHHA1_dom"/>
</dbReference>
<dbReference type="GO" id="GO:0003676">
    <property type="term" value="F:nucleic acid binding"/>
    <property type="evidence" value="ECO:0007669"/>
    <property type="project" value="InterPro"/>
</dbReference>
<dbReference type="EMBL" id="JAAKYA010000053">
    <property type="protein sequence ID" value="NGO39487.1"/>
    <property type="molecule type" value="Genomic_DNA"/>
</dbReference>